<feature type="domain" description="Cation/H+ exchanger transmembrane" evidence="11">
    <location>
        <begin position="233"/>
        <end position="466"/>
    </location>
</feature>
<organism evidence="12 13">
    <name type="scientific">Ceraceosorus bombacis</name>
    <dbReference type="NCBI Taxonomy" id="401625"/>
    <lineage>
        <taxon>Eukaryota</taxon>
        <taxon>Fungi</taxon>
        <taxon>Dikarya</taxon>
        <taxon>Basidiomycota</taxon>
        <taxon>Ustilaginomycotina</taxon>
        <taxon>Exobasidiomycetes</taxon>
        <taxon>Ceraceosorales</taxon>
        <taxon>Ceraceosoraceae</taxon>
        <taxon>Ceraceosorus</taxon>
    </lineage>
</organism>
<dbReference type="AlphaFoldDB" id="A0A0P1BEQ9"/>
<feature type="transmembrane region" description="Helical" evidence="10">
    <location>
        <begin position="12"/>
        <end position="31"/>
    </location>
</feature>
<feature type="transmembrane region" description="Helical" evidence="10">
    <location>
        <begin position="416"/>
        <end position="435"/>
    </location>
</feature>
<reference evidence="12 13" key="1">
    <citation type="submission" date="2014-09" db="EMBL/GenBank/DDBJ databases">
        <authorList>
            <person name="Magalhaes I.L.F."/>
            <person name="Oliveira U."/>
            <person name="Santos F.R."/>
            <person name="Vidigal T.H.D.A."/>
            <person name="Brescovit A.D."/>
            <person name="Santos A.J."/>
        </authorList>
    </citation>
    <scope>NUCLEOTIDE SEQUENCE [LARGE SCALE GENOMIC DNA]</scope>
</reference>
<keyword evidence="6" id="KW-0915">Sodium</keyword>
<dbReference type="InterPro" id="IPR038770">
    <property type="entry name" value="Na+/solute_symporter_sf"/>
</dbReference>
<keyword evidence="4 10" id="KW-0812">Transmembrane</keyword>
<evidence type="ECO:0000256" key="2">
    <source>
        <dbReference type="ARBA" id="ARBA00022448"/>
    </source>
</evidence>
<dbReference type="EMBL" id="CCYA01000240">
    <property type="protein sequence ID" value="CEH14361.1"/>
    <property type="molecule type" value="Genomic_DNA"/>
</dbReference>
<keyword evidence="2" id="KW-0813">Transport</keyword>
<evidence type="ECO:0000256" key="3">
    <source>
        <dbReference type="ARBA" id="ARBA00022449"/>
    </source>
</evidence>
<dbReference type="Gene3D" id="1.20.1530.20">
    <property type="match status" value="3"/>
</dbReference>
<feature type="transmembrane region" description="Helical" evidence="10">
    <location>
        <begin position="282"/>
        <end position="307"/>
    </location>
</feature>
<evidence type="ECO:0000313" key="12">
    <source>
        <dbReference type="EMBL" id="CEH14361.1"/>
    </source>
</evidence>
<keyword evidence="7" id="KW-0406">Ion transport</keyword>
<dbReference type="GO" id="GO:0016020">
    <property type="term" value="C:membrane"/>
    <property type="evidence" value="ECO:0007669"/>
    <property type="project" value="UniProtKB-SubCell"/>
</dbReference>
<sequence length="644" mass="68138">MDALAYTEPDWVLLLIIAAFIVGLSLLHWALSATLYAGLLGQLLLGAVFGTPLLRLLPQTFEQTAQQLGYVGLLLLIARGGSETRLDVLSQPRNLLLSILVGLTGIGLPIGLSFALLTLPAYGYSTLQAFSTGAALSATSLGTVFAVLEALSQSLKSEEATPDKRGHLEQTAPKDEALIRQTGAVTSGNEGAAIHPGGPSAASPAAINTAQGDAAHKSSALRCEPKPTSQLGTSRIVSILVSAALLDDVIGLVLASVVTSLGHAESAEAAPSTSRWPLARPVVASFALILVTVTVCRLAAYVVLLLARRSEQSRPEVQAIRTRRILLNFVKTHASSISSLLLIACICAFVALAHVSGSTMLLGAFCAGASTTWLHSRLVEIRRTVAEEHVTINSTVTASLLDQLEPGKAWAKLEEITAYILVPFFFSSIGMAIPVRQLFTPSVVWKGWVYACVMAFAKVLPGLWILLAQRLESALSRRVEAPNHVTRTSPQHATLCPGAERSGEASDSIALDVELRAAPQDFPARAPVISSDGAVRSAWRPALLLGLCLVSRGEVGFIIINLAREAGILPASSPQGNDAFNIGVWAIVLNTLFGPLAVGFFLKSKITNKASDPTRLHRSSQDENAREIRNSVAESILRGPWGAA</sequence>
<evidence type="ECO:0000256" key="7">
    <source>
        <dbReference type="ARBA" id="ARBA00023065"/>
    </source>
</evidence>
<feature type="transmembrane region" description="Helical" evidence="10">
    <location>
        <begin position="582"/>
        <end position="602"/>
    </location>
</feature>
<evidence type="ECO:0000256" key="9">
    <source>
        <dbReference type="ARBA" id="ARBA00023201"/>
    </source>
</evidence>
<dbReference type="GO" id="GO:0015297">
    <property type="term" value="F:antiporter activity"/>
    <property type="evidence" value="ECO:0007669"/>
    <property type="project" value="UniProtKB-KW"/>
</dbReference>
<keyword evidence="3" id="KW-0050">Antiport</keyword>
<comment type="subcellular location">
    <subcellularLocation>
        <location evidence="1">Membrane</location>
        <topology evidence="1">Multi-pass membrane protein</topology>
    </subcellularLocation>
</comment>
<evidence type="ECO:0000256" key="6">
    <source>
        <dbReference type="ARBA" id="ARBA00023053"/>
    </source>
</evidence>
<keyword evidence="9" id="KW-0739">Sodium transport</keyword>
<dbReference type="InterPro" id="IPR006153">
    <property type="entry name" value="Cation/H_exchanger_TM"/>
</dbReference>
<dbReference type="Pfam" id="PF00999">
    <property type="entry name" value="Na_H_Exchanger"/>
    <property type="match status" value="1"/>
</dbReference>
<feature type="transmembrane region" description="Helical" evidence="10">
    <location>
        <begin position="328"/>
        <end position="351"/>
    </location>
</feature>
<evidence type="ECO:0000256" key="4">
    <source>
        <dbReference type="ARBA" id="ARBA00022692"/>
    </source>
</evidence>
<evidence type="ECO:0000256" key="1">
    <source>
        <dbReference type="ARBA" id="ARBA00004141"/>
    </source>
</evidence>
<feature type="transmembrane region" description="Helical" evidence="10">
    <location>
        <begin position="129"/>
        <end position="148"/>
    </location>
</feature>
<evidence type="ECO:0000256" key="8">
    <source>
        <dbReference type="ARBA" id="ARBA00023136"/>
    </source>
</evidence>
<protein>
    <recommendedName>
        <fullName evidence="11">Cation/H+ exchanger transmembrane domain-containing protein</fullName>
    </recommendedName>
</protein>
<keyword evidence="13" id="KW-1185">Reference proteome</keyword>
<dbReference type="GO" id="GO:0006814">
    <property type="term" value="P:sodium ion transport"/>
    <property type="evidence" value="ECO:0007669"/>
    <property type="project" value="UniProtKB-KW"/>
</dbReference>
<evidence type="ECO:0000256" key="10">
    <source>
        <dbReference type="SAM" id="Phobius"/>
    </source>
</evidence>
<dbReference type="GO" id="GO:1902600">
    <property type="term" value="P:proton transmembrane transport"/>
    <property type="evidence" value="ECO:0007669"/>
    <property type="project" value="InterPro"/>
</dbReference>
<evidence type="ECO:0000259" key="11">
    <source>
        <dbReference type="Pfam" id="PF00999"/>
    </source>
</evidence>
<dbReference type="Proteomes" id="UP000054845">
    <property type="component" value="Unassembled WGS sequence"/>
</dbReference>
<dbReference type="OrthoDB" id="1288932at2759"/>
<evidence type="ECO:0000256" key="5">
    <source>
        <dbReference type="ARBA" id="ARBA00022989"/>
    </source>
</evidence>
<feature type="transmembrane region" description="Helical" evidence="10">
    <location>
        <begin position="236"/>
        <end position="262"/>
    </location>
</feature>
<feature type="transmembrane region" description="Helical" evidence="10">
    <location>
        <begin position="447"/>
        <end position="468"/>
    </location>
</feature>
<keyword evidence="8 10" id="KW-0472">Membrane</keyword>
<dbReference type="PANTHER" id="PTHR43562:SF3">
    <property type="entry name" value="SODIUM ION_PROTON EXCHANGER (EUROFUNG)"/>
    <property type="match status" value="1"/>
</dbReference>
<evidence type="ECO:0000313" key="13">
    <source>
        <dbReference type="Proteomes" id="UP000054845"/>
    </source>
</evidence>
<accession>A0A0P1BEQ9</accession>
<proteinExistence type="predicted"/>
<keyword evidence="5 10" id="KW-1133">Transmembrane helix</keyword>
<dbReference type="PANTHER" id="PTHR43562">
    <property type="entry name" value="NAPA-TYPE SODIUM/HYDROGEN ANTIPORTER"/>
    <property type="match status" value="1"/>
</dbReference>
<feature type="transmembrane region" description="Helical" evidence="10">
    <location>
        <begin position="37"/>
        <end position="57"/>
    </location>
</feature>
<feature type="transmembrane region" description="Helical" evidence="10">
    <location>
        <begin position="95"/>
        <end position="117"/>
    </location>
</feature>
<name>A0A0P1BEQ9_9BASI</name>